<dbReference type="RefSeq" id="WP_177247587.1">
    <property type="nucleotide sequence ID" value="NZ_FNVB01000010.1"/>
</dbReference>
<organism evidence="3 6">
    <name type="scientific">Saccharopolyspora kobensis</name>
    <dbReference type="NCBI Taxonomy" id="146035"/>
    <lineage>
        <taxon>Bacteria</taxon>
        <taxon>Bacillati</taxon>
        <taxon>Actinomycetota</taxon>
        <taxon>Actinomycetes</taxon>
        <taxon>Pseudonocardiales</taxon>
        <taxon>Pseudonocardiaceae</taxon>
        <taxon>Saccharopolyspora</taxon>
    </lineage>
</organism>
<protein>
    <submittedName>
        <fullName evidence="3">Uncharacterized protein</fullName>
    </submittedName>
</protein>
<dbReference type="Proteomes" id="UP000236729">
    <property type="component" value="Unassembled WGS sequence"/>
</dbReference>
<gene>
    <name evidence="3" type="ORF">SAMN02982929_06183</name>
    <name evidence="4" type="ORF">SAMN05216506_105103</name>
</gene>
<accession>A0A1I1TMW7</accession>
<accession>A0A1H6EDQ2</accession>
<keyword evidence="2" id="KW-0472">Membrane</keyword>
<keyword evidence="2" id="KW-1133">Transmembrane helix</keyword>
<evidence type="ECO:0000313" key="3">
    <source>
        <dbReference type="EMBL" id="SEG95391.1"/>
    </source>
</evidence>
<dbReference type="EMBL" id="FNVB01000010">
    <property type="protein sequence ID" value="SEG95391.1"/>
    <property type="molecule type" value="Genomic_DNA"/>
</dbReference>
<evidence type="ECO:0000313" key="6">
    <source>
        <dbReference type="Proteomes" id="UP000236729"/>
    </source>
</evidence>
<reference evidence="3" key="1">
    <citation type="submission" date="2016-10" db="EMBL/GenBank/DDBJ databases">
        <authorList>
            <person name="de Groot N.N."/>
        </authorList>
    </citation>
    <scope>NUCLEOTIDE SEQUENCE [LARGE SCALE GENOMIC DNA]</scope>
    <source>
        <strain evidence="3">ATCC 20501</strain>
    </source>
</reference>
<proteinExistence type="predicted"/>
<feature type="region of interest" description="Disordered" evidence="1">
    <location>
        <begin position="33"/>
        <end position="53"/>
    </location>
</feature>
<evidence type="ECO:0000313" key="5">
    <source>
        <dbReference type="Proteomes" id="UP000199690"/>
    </source>
</evidence>
<evidence type="ECO:0000256" key="2">
    <source>
        <dbReference type="SAM" id="Phobius"/>
    </source>
</evidence>
<sequence length="53" mass="5565">MVEWIVPALLSIAVGAGTGTGVAFLMTRKIAAQPQRQAVPPHPPQGLGNPYQQ</sequence>
<keyword evidence="2" id="KW-0812">Transmembrane</keyword>
<dbReference type="AlphaFoldDB" id="A0A1H6EDQ2"/>
<evidence type="ECO:0000256" key="1">
    <source>
        <dbReference type="SAM" id="MobiDB-lite"/>
    </source>
</evidence>
<reference evidence="5 6" key="2">
    <citation type="submission" date="2016-10" db="EMBL/GenBank/DDBJ databases">
        <authorList>
            <person name="Varghese N."/>
            <person name="Submissions S."/>
        </authorList>
    </citation>
    <scope>NUCLEOTIDE SEQUENCE [LARGE SCALE GENOMIC DNA]</scope>
    <source>
        <strain evidence="6">ATCC 20501</strain>
        <strain evidence="4 5">CGMCC 4.3529</strain>
    </source>
</reference>
<name>A0A1H6EDQ2_9PSEU</name>
<feature type="transmembrane region" description="Helical" evidence="2">
    <location>
        <begin position="6"/>
        <end position="26"/>
    </location>
</feature>
<keyword evidence="5" id="KW-1185">Reference proteome</keyword>
<evidence type="ECO:0000313" key="4">
    <source>
        <dbReference type="EMBL" id="SFD56830.1"/>
    </source>
</evidence>
<dbReference type="Proteomes" id="UP000199690">
    <property type="component" value="Unassembled WGS sequence"/>
</dbReference>
<dbReference type="EMBL" id="FOME01000005">
    <property type="protein sequence ID" value="SFD56830.1"/>
    <property type="molecule type" value="Genomic_DNA"/>
</dbReference>